<dbReference type="Pfam" id="PF01138">
    <property type="entry name" value="RNase_PH"/>
    <property type="match status" value="1"/>
</dbReference>
<evidence type="ECO:0000256" key="6">
    <source>
        <dbReference type="HAMAP-Rule" id="MF_00564"/>
    </source>
</evidence>
<protein>
    <recommendedName>
        <fullName evidence="6">Ribonuclease PH</fullName>
        <shortName evidence="6">RNase PH</shortName>
        <ecNumber evidence="6">2.7.7.56</ecNumber>
    </recommendedName>
    <alternativeName>
        <fullName evidence="6">tRNA nucleotidyltransferase</fullName>
    </alternativeName>
</protein>
<keyword evidence="3 6" id="KW-0820">tRNA-binding</keyword>
<feature type="domain" description="Exoribonuclease phosphorolytic" evidence="8">
    <location>
        <begin position="161"/>
        <end position="226"/>
    </location>
</feature>
<dbReference type="InterPro" id="IPR050080">
    <property type="entry name" value="RNase_PH"/>
</dbReference>
<dbReference type="AlphaFoldDB" id="A0A1F5YT83"/>
<dbReference type="CDD" id="cd11362">
    <property type="entry name" value="RNase_PH_bact"/>
    <property type="match status" value="1"/>
</dbReference>
<comment type="function">
    <text evidence="6">Phosphorolytic 3'-5' exoribonuclease that plays an important role in tRNA 3'-end maturation. Removes nucleotide residues following the 3'-CCA terminus of tRNAs; can also add nucleotides to the ends of RNA molecules by using nucleoside diphosphates as substrates, but this may not be physiologically important. Probably plays a role in initiation of 16S rRNA degradation (leading to ribosome degradation) during starvation.</text>
</comment>
<feature type="domain" description="Exoribonuclease phosphorolytic" evidence="7">
    <location>
        <begin position="12"/>
        <end position="143"/>
    </location>
</feature>
<name>A0A1F5YT83_9BACT</name>
<dbReference type="InterPro" id="IPR027408">
    <property type="entry name" value="PNPase/RNase_PH_dom_sf"/>
</dbReference>
<keyword evidence="5" id="KW-0694">RNA-binding</keyword>
<dbReference type="GO" id="GO:0016075">
    <property type="term" value="P:rRNA catabolic process"/>
    <property type="evidence" value="ECO:0007669"/>
    <property type="project" value="UniProtKB-UniRule"/>
</dbReference>
<evidence type="ECO:0000259" key="7">
    <source>
        <dbReference type="Pfam" id="PF01138"/>
    </source>
</evidence>
<evidence type="ECO:0000256" key="4">
    <source>
        <dbReference type="ARBA" id="ARBA00022694"/>
    </source>
</evidence>
<evidence type="ECO:0000256" key="3">
    <source>
        <dbReference type="ARBA" id="ARBA00022555"/>
    </source>
</evidence>
<evidence type="ECO:0000256" key="5">
    <source>
        <dbReference type="ARBA" id="ARBA00022884"/>
    </source>
</evidence>
<dbReference type="Proteomes" id="UP000179129">
    <property type="component" value="Unassembled WGS sequence"/>
</dbReference>
<keyword evidence="6" id="KW-0808">Transferase</keyword>
<dbReference type="GO" id="GO:0031125">
    <property type="term" value="P:rRNA 3'-end processing"/>
    <property type="evidence" value="ECO:0007669"/>
    <property type="project" value="UniProtKB-ARBA"/>
</dbReference>
<feature type="binding site" evidence="6">
    <location>
        <position position="89"/>
    </location>
    <ligand>
        <name>phosphate</name>
        <dbReference type="ChEBI" id="CHEBI:43474"/>
        <note>substrate</note>
    </ligand>
</feature>
<dbReference type="PANTHER" id="PTHR11953:SF0">
    <property type="entry name" value="EXOSOME COMPLEX COMPONENT RRP41"/>
    <property type="match status" value="1"/>
</dbReference>
<comment type="similarity">
    <text evidence="1 6">Belongs to the RNase PH family.</text>
</comment>
<comment type="catalytic activity">
    <reaction evidence="6">
        <text>tRNA(n+1) + phosphate = tRNA(n) + a ribonucleoside 5'-diphosphate</text>
        <dbReference type="Rhea" id="RHEA:10628"/>
        <dbReference type="Rhea" id="RHEA-COMP:17343"/>
        <dbReference type="Rhea" id="RHEA-COMP:17344"/>
        <dbReference type="ChEBI" id="CHEBI:43474"/>
        <dbReference type="ChEBI" id="CHEBI:57930"/>
        <dbReference type="ChEBI" id="CHEBI:173114"/>
        <dbReference type="EC" id="2.7.7.56"/>
    </reaction>
</comment>
<organism evidence="9 10">
    <name type="scientific">Candidatus Glassbacteria bacterium RIFCSPLOWO2_12_FULL_58_11</name>
    <dbReference type="NCBI Taxonomy" id="1817867"/>
    <lineage>
        <taxon>Bacteria</taxon>
        <taxon>Candidatus Glassiibacteriota</taxon>
    </lineage>
</organism>
<comment type="subunit">
    <text evidence="6">Homohexameric ring arranged as a trimer of dimers.</text>
</comment>
<dbReference type="GO" id="GO:0000049">
    <property type="term" value="F:tRNA binding"/>
    <property type="evidence" value="ECO:0007669"/>
    <property type="project" value="UniProtKB-UniRule"/>
</dbReference>
<dbReference type="Gene3D" id="3.30.230.70">
    <property type="entry name" value="GHMP Kinase, N-terminal domain"/>
    <property type="match status" value="1"/>
</dbReference>
<evidence type="ECO:0000256" key="1">
    <source>
        <dbReference type="ARBA" id="ARBA00006678"/>
    </source>
</evidence>
<evidence type="ECO:0000313" key="9">
    <source>
        <dbReference type="EMBL" id="OGG03421.1"/>
    </source>
</evidence>
<reference evidence="9 10" key="1">
    <citation type="journal article" date="2016" name="Nat. Commun.">
        <title>Thousands of microbial genomes shed light on interconnected biogeochemical processes in an aquifer system.</title>
        <authorList>
            <person name="Anantharaman K."/>
            <person name="Brown C.T."/>
            <person name="Hug L.A."/>
            <person name="Sharon I."/>
            <person name="Castelle C.J."/>
            <person name="Probst A.J."/>
            <person name="Thomas B.C."/>
            <person name="Singh A."/>
            <person name="Wilkins M.J."/>
            <person name="Karaoz U."/>
            <person name="Brodie E.L."/>
            <person name="Williams K.H."/>
            <person name="Hubbard S.S."/>
            <person name="Banfield J.F."/>
        </authorList>
    </citation>
    <scope>NUCLEOTIDE SEQUENCE [LARGE SCALE GENOMIC DNA]</scope>
</reference>
<dbReference type="FunFam" id="3.30.230.70:FF:000003">
    <property type="entry name" value="Ribonuclease PH"/>
    <property type="match status" value="1"/>
</dbReference>
<dbReference type="InterPro" id="IPR020568">
    <property type="entry name" value="Ribosomal_Su5_D2-typ_SF"/>
</dbReference>
<dbReference type="NCBIfam" id="TIGR01966">
    <property type="entry name" value="RNasePH"/>
    <property type="match status" value="1"/>
</dbReference>
<evidence type="ECO:0000256" key="2">
    <source>
        <dbReference type="ARBA" id="ARBA00022552"/>
    </source>
</evidence>
<feature type="binding site" evidence="6">
    <location>
        <begin position="127"/>
        <end position="129"/>
    </location>
    <ligand>
        <name>phosphate</name>
        <dbReference type="ChEBI" id="CHEBI:43474"/>
        <note>substrate</note>
    </ligand>
</feature>
<sequence length="242" mass="25879">MRESMHERSRTELRPVLLAPGWMAHAEGSCLAEMGLTRVLCSATVEEKLPPFLEHAGKGGWVTAEYGMLPRSTHTRQQRERSRGSANSRALEISRLIGRALRIAVDLPALGERTITLDCDVLQADGGTRCCAVNGAVVALHLALGKLVGEGKLTANPLKTLVAAVSVGLVDGAPRLDLDYALDNRAEVDLNVVMTAGGRLVEVQGTAEHEPFDRSQLNELLDLAGQGIGHLIAIQKEVLGIA</sequence>
<dbReference type="InterPro" id="IPR002381">
    <property type="entry name" value="RNase_PH_bac-type"/>
</dbReference>
<dbReference type="SUPFAM" id="SSF55666">
    <property type="entry name" value="Ribonuclease PH domain 2-like"/>
    <property type="match status" value="1"/>
</dbReference>
<dbReference type="GO" id="GO:0009022">
    <property type="term" value="F:tRNA nucleotidyltransferase activity"/>
    <property type="evidence" value="ECO:0007669"/>
    <property type="project" value="UniProtKB-UniRule"/>
</dbReference>
<keyword evidence="4 6" id="KW-0819">tRNA processing</keyword>
<evidence type="ECO:0000313" key="10">
    <source>
        <dbReference type="Proteomes" id="UP000179129"/>
    </source>
</evidence>
<dbReference type="InterPro" id="IPR015847">
    <property type="entry name" value="ExoRNase_PH_dom2"/>
</dbReference>
<proteinExistence type="inferred from homology"/>
<dbReference type="InterPro" id="IPR001247">
    <property type="entry name" value="ExoRNase_PH_dom1"/>
</dbReference>
<evidence type="ECO:0000259" key="8">
    <source>
        <dbReference type="Pfam" id="PF03725"/>
    </source>
</evidence>
<dbReference type="HAMAP" id="MF_00564">
    <property type="entry name" value="RNase_PH"/>
    <property type="match status" value="1"/>
</dbReference>
<keyword evidence="2 6" id="KW-0698">rRNA processing</keyword>
<dbReference type="PROSITE" id="PS01277">
    <property type="entry name" value="RIBONUCLEASE_PH"/>
    <property type="match status" value="1"/>
</dbReference>
<dbReference type="EC" id="2.7.7.56" evidence="6"/>
<dbReference type="SUPFAM" id="SSF54211">
    <property type="entry name" value="Ribosomal protein S5 domain 2-like"/>
    <property type="match status" value="1"/>
</dbReference>
<keyword evidence="6" id="KW-0548">Nucleotidyltransferase</keyword>
<dbReference type="Pfam" id="PF03725">
    <property type="entry name" value="RNase_PH_C"/>
    <property type="match status" value="1"/>
</dbReference>
<dbReference type="InterPro" id="IPR036345">
    <property type="entry name" value="ExoRNase_PH_dom2_sf"/>
</dbReference>
<dbReference type="GO" id="GO:0000175">
    <property type="term" value="F:3'-5'-RNA exonuclease activity"/>
    <property type="evidence" value="ECO:0007669"/>
    <property type="project" value="UniProtKB-UniRule"/>
</dbReference>
<comment type="caution">
    <text evidence="9">The sequence shown here is derived from an EMBL/GenBank/DDBJ whole genome shotgun (WGS) entry which is preliminary data.</text>
</comment>
<dbReference type="EMBL" id="MFIX01000145">
    <property type="protein sequence ID" value="OGG03421.1"/>
    <property type="molecule type" value="Genomic_DNA"/>
</dbReference>
<dbReference type="GO" id="GO:0008033">
    <property type="term" value="P:tRNA processing"/>
    <property type="evidence" value="ECO:0007669"/>
    <property type="project" value="UniProtKB-UniRule"/>
</dbReference>
<dbReference type="InterPro" id="IPR018336">
    <property type="entry name" value="RNase_PH_CS"/>
</dbReference>
<dbReference type="STRING" id="1817867.A3F83_01155"/>
<dbReference type="PANTHER" id="PTHR11953">
    <property type="entry name" value="EXOSOME COMPLEX COMPONENT"/>
    <property type="match status" value="1"/>
</dbReference>
<gene>
    <name evidence="6" type="primary">rph</name>
    <name evidence="9" type="ORF">A3F83_01155</name>
</gene>
<accession>A0A1F5YT83</accession>